<sequence length="183" mass="20283">MKGISNSNQNKDKDEGLKKTTPLDATAQPKTAKKEAEAQSAAKGQETASTDLNDGKTFQETIAQEATEYEAPHSSNFTLKKILGGDILNATFIRNQMGLILLIVAFTIIYISNRYGIQKDLIEINNLQTELQNAKYQALSSSSQLTERSRESQVLNLLKNNKDSDLHIANQPPYIINVPDKDE</sequence>
<dbReference type="Pfam" id="PF19579">
    <property type="entry name" value="FtsL_2"/>
    <property type="match status" value="1"/>
</dbReference>
<feature type="transmembrane region" description="Helical" evidence="2">
    <location>
        <begin position="92"/>
        <end position="111"/>
    </location>
</feature>
<dbReference type="RefSeq" id="WP_252759864.1">
    <property type="nucleotide sequence ID" value="NZ_JAMXLY010000003.1"/>
</dbReference>
<feature type="region of interest" description="Disordered" evidence="1">
    <location>
        <begin position="1"/>
        <end position="55"/>
    </location>
</feature>
<gene>
    <name evidence="3" type="ORF">NG821_01345</name>
</gene>
<proteinExistence type="predicted"/>
<dbReference type="InterPro" id="IPR045755">
    <property type="entry name" value="FtsL-like"/>
</dbReference>
<dbReference type="EMBL" id="JAMXLY010000003">
    <property type="protein sequence ID" value="MCO6024500.1"/>
    <property type="molecule type" value="Genomic_DNA"/>
</dbReference>
<evidence type="ECO:0000256" key="2">
    <source>
        <dbReference type="SAM" id="Phobius"/>
    </source>
</evidence>
<evidence type="ECO:0000313" key="3">
    <source>
        <dbReference type="EMBL" id="MCO6024500.1"/>
    </source>
</evidence>
<protein>
    <submittedName>
        <fullName evidence="3">FtsL-like putative cell division protein</fullName>
    </submittedName>
</protein>
<keyword evidence="2" id="KW-0472">Membrane</keyword>
<reference evidence="3 4" key="1">
    <citation type="submission" date="2022-06" db="EMBL/GenBank/DDBJ databases">
        <title>A taxonomic note on the genus Prevotella: Description of four novel genera and emended description of the genera Hallella and Xylanibacter.</title>
        <authorList>
            <person name="Hitch T.C.A."/>
        </authorList>
    </citation>
    <scope>NUCLEOTIDE SEQUENCE [LARGE SCALE GENOMIC DNA]</scope>
    <source>
        <strain evidence="3 4">DSM 100619</strain>
    </source>
</reference>
<organism evidence="3 4">
    <name type="scientific">Segatella cerevisiae</name>
    <dbReference type="NCBI Taxonomy" id="2053716"/>
    <lineage>
        <taxon>Bacteria</taxon>
        <taxon>Pseudomonadati</taxon>
        <taxon>Bacteroidota</taxon>
        <taxon>Bacteroidia</taxon>
        <taxon>Bacteroidales</taxon>
        <taxon>Prevotellaceae</taxon>
        <taxon>Segatella</taxon>
    </lineage>
</organism>
<comment type="caution">
    <text evidence="3">The sequence shown here is derived from an EMBL/GenBank/DDBJ whole genome shotgun (WGS) entry which is preliminary data.</text>
</comment>
<evidence type="ECO:0000256" key="1">
    <source>
        <dbReference type="SAM" id="MobiDB-lite"/>
    </source>
</evidence>
<keyword evidence="2" id="KW-0812">Transmembrane</keyword>
<name>A0ABT1BUY3_9BACT</name>
<evidence type="ECO:0000313" key="4">
    <source>
        <dbReference type="Proteomes" id="UP001204015"/>
    </source>
</evidence>
<keyword evidence="2" id="KW-1133">Transmembrane helix</keyword>
<accession>A0ABT1BUY3</accession>
<keyword evidence="4" id="KW-1185">Reference proteome</keyword>
<dbReference type="Proteomes" id="UP001204015">
    <property type="component" value="Unassembled WGS sequence"/>
</dbReference>